<dbReference type="InterPro" id="IPR026444">
    <property type="entry name" value="Secre_tail"/>
</dbReference>
<dbReference type="PROSITE" id="PS51257">
    <property type="entry name" value="PROKAR_LIPOPROTEIN"/>
    <property type="match status" value="1"/>
</dbReference>
<organism evidence="3 4">
    <name type="scientific">Algibacter miyuki</name>
    <dbReference type="NCBI Taxonomy" id="1306933"/>
    <lineage>
        <taxon>Bacteria</taxon>
        <taxon>Pseudomonadati</taxon>
        <taxon>Bacteroidota</taxon>
        <taxon>Flavobacteriia</taxon>
        <taxon>Flavobacteriales</taxon>
        <taxon>Flavobacteriaceae</taxon>
        <taxon>Algibacter</taxon>
    </lineage>
</organism>
<sequence>MKNYYKKFLIIPFIYMALLMGCENIFAQTFNISDASTINNTLGVNPKTVSESLSGITMTVRIENSSSINPDQTIYLDTFGAGGALGITAGAVYQSTSAETGVMTISFDSAVSIASLKMGSLANAEARTWTFTPVGGTNSVVTKTSTFIGNVADINLNWTSITQILITSNYTINEQFILDSVTLGVPNVAPAISIDSSILAYTEGDTATQIDATATISDADGDPDWDGGKLSAQITANSEAADEISISDTDADGITITTSGSNILSNGSVIGNISATGGTVFNNTILTITFNSNATNARVQEVLQSLNYRNTSTSPGTSNRTITITATDSNGGINSSARVVSILSAPDVAIVIAPSNDTYSVGNNLDFTVFFNENIIVNTTGGIPLLNITIGSTAKQATYQSGSGLNALVFRYTILAGDLDTDGISIGTLVDGGGTLRNSSNTDANLTLYNVGDTMDVFVDAVAPASPTVVTQSTNDITPTITGTNSLGTALPAGETMTVTINGATYNVIPDASGNWSLDLGSDIPASGTLGTIMNGVSFEVVATVTDLAGNTASDTTSFELTIDTTAPTAPTVVAQSTNDITPTITGTNSLGTALPAGETMTVTINGATYNVIPDASGNWSLNLGSDIPASGTLGTIMNGVSFEVVATVTDLAGNTASDTTSFELTIDTNSPTITSVSVPVNGTYASGETLDFTVNFDSDIIVAGATPQLAITIGSTVRQAQYLSGSSASNNMYFRYTVQANESDTDGITIGAIITNTATIKDSANNDAILTLNSIGSTTGVLVGNPTAIWTGAFNSNWDVTLNWIPYGVPASNADITIPSSIINYPTASSAVEFNSMTIESGASFIPESTVTGTVTYKRSIPTTGWHLMGSPVSNETIQDLIADPTYAFAPLSGSDIGFADYNNNSANNVSPWIYKTNTATGTLPAGQGFSMKIDGPNDVSFTGSVNTGDVTVPIFNGTRNDYCLLSNPFTSYINSATFLSENTLELAEETLWIWNGSEFEAYGASNPIQIAPGQAFFVKAAPAPSGPSTNIITFSASNQSHNNSGDTFIYNANSSETSMADIGGYTLAIKNIIDTSKFLIYPNPSSSEVQITSSIGGRFQIINQLGQTVKTFNAVSTIEATVYVGDLTEGMYFVQGANGTSKKLMIKK</sequence>
<keyword evidence="4" id="KW-1185">Reference proteome</keyword>
<dbReference type="EMBL" id="JBHMFA010000005">
    <property type="protein sequence ID" value="MFB9104580.1"/>
    <property type="molecule type" value="Genomic_DNA"/>
</dbReference>
<dbReference type="InterPro" id="IPR013783">
    <property type="entry name" value="Ig-like_fold"/>
</dbReference>
<dbReference type="NCBIfam" id="NF033510">
    <property type="entry name" value="Ca_tandemer"/>
    <property type="match status" value="2"/>
</dbReference>
<accession>A0ABV5GY43</accession>
<dbReference type="Pfam" id="PF18962">
    <property type="entry name" value="Por_Secre_tail"/>
    <property type="match status" value="1"/>
</dbReference>
<dbReference type="Gene3D" id="2.60.40.10">
    <property type="entry name" value="Immunoglobulins"/>
    <property type="match status" value="2"/>
</dbReference>
<dbReference type="Proteomes" id="UP001589590">
    <property type="component" value="Unassembled WGS sequence"/>
</dbReference>
<evidence type="ECO:0000313" key="3">
    <source>
        <dbReference type="EMBL" id="MFB9104580.1"/>
    </source>
</evidence>
<evidence type="ECO:0000259" key="2">
    <source>
        <dbReference type="Pfam" id="PF18962"/>
    </source>
</evidence>
<gene>
    <name evidence="3" type="ORF">ACFFU1_06710</name>
</gene>
<evidence type="ECO:0000256" key="1">
    <source>
        <dbReference type="ARBA" id="ARBA00022729"/>
    </source>
</evidence>
<proteinExistence type="predicted"/>
<protein>
    <submittedName>
        <fullName evidence="3">Beta strand repeat-containing protein</fullName>
    </submittedName>
</protein>
<name>A0ABV5GY43_9FLAO</name>
<feature type="domain" description="Secretion system C-terminal sorting" evidence="2">
    <location>
        <begin position="1082"/>
        <end position="1148"/>
    </location>
</feature>
<dbReference type="RefSeq" id="WP_290273787.1">
    <property type="nucleotide sequence ID" value="NZ_JAUFQP010000013.1"/>
</dbReference>
<comment type="caution">
    <text evidence="3">The sequence shown here is derived from an EMBL/GenBank/DDBJ whole genome shotgun (WGS) entry which is preliminary data.</text>
</comment>
<keyword evidence="1" id="KW-0732">Signal</keyword>
<evidence type="ECO:0000313" key="4">
    <source>
        <dbReference type="Proteomes" id="UP001589590"/>
    </source>
</evidence>
<reference evidence="3 4" key="1">
    <citation type="submission" date="2024-09" db="EMBL/GenBank/DDBJ databases">
        <authorList>
            <person name="Sun Q."/>
            <person name="Mori K."/>
        </authorList>
    </citation>
    <scope>NUCLEOTIDE SEQUENCE [LARGE SCALE GENOMIC DNA]</scope>
    <source>
        <strain evidence="3 4">CECT 8300</strain>
    </source>
</reference>